<keyword evidence="1" id="KW-1133">Transmembrane helix</keyword>
<feature type="transmembrane region" description="Helical" evidence="1">
    <location>
        <begin position="144"/>
        <end position="165"/>
    </location>
</feature>
<keyword evidence="1" id="KW-0812">Transmembrane</keyword>
<proteinExistence type="predicted"/>
<dbReference type="Proteomes" id="UP000028782">
    <property type="component" value="Chromosome"/>
</dbReference>
<evidence type="ECO:0000256" key="1">
    <source>
        <dbReference type="SAM" id="Phobius"/>
    </source>
</evidence>
<organism evidence="2 3">
    <name type="scientific">Comamonas testosteroni TK102</name>
    <dbReference type="NCBI Taxonomy" id="1392005"/>
    <lineage>
        <taxon>Bacteria</taxon>
        <taxon>Pseudomonadati</taxon>
        <taxon>Pseudomonadota</taxon>
        <taxon>Betaproteobacteria</taxon>
        <taxon>Burkholderiales</taxon>
        <taxon>Comamonadaceae</taxon>
        <taxon>Comamonas</taxon>
    </lineage>
</organism>
<dbReference type="KEGG" id="ctes:O987_14275"/>
<accession>A0A076PQG2</accession>
<evidence type="ECO:0000313" key="2">
    <source>
        <dbReference type="EMBL" id="AIJ46971.1"/>
    </source>
</evidence>
<dbReference type="RefSeq" id="WP_043372962.1">
    <property type="nucleotide sequence ID" value="NZ_CP006704.1"/>
</dbReference>
<dbReference type="AlphaFoldDB" id="A0A076PQG2"/>
<evidence type="ECO:0000313" key="3">
    <source>
        <dbReference type="Proteomes" id="UP000028782"/>
    </source>
</evidence>
<dbReference type="HOGENOM" id="CLU_1452135_0_0_4"/>
<reference evidence="2 3" key="1">
    <citation type="journal article" date="2014" name="Genome Announc.">
        <title>Complete Genome Sequence of Polychlorinated Biphenyl Degrader Comamonas testosteroni TK102 (NBRC 109938).</title>
        <authorList>
            <person name="Fukuda K."/>
            <person name="Hosoyama A."/>
            <person name="Tsuchikane K."/>
            <person name="Ohji S."/>
            <person name="Yamazoe A."/>
            <person name="Fujita N."/>
            <person name="Shintani M."/>
            <person name="Kimbara K."/>
        </authorList>
    </citation>
    <scope>NUCLEOTIDE SEQUENCE [LARGE SCALE GENOMIC DNA]</scope>
    <source>
        <strain evidence="2">TK102</strain>
    </source>
</reference>
<dbReference type="EMBL" id="CP006704">
    <property type="protein sequence ID" value="AIJ46971.1"/>
    <property type="molecule type" value="Genomic_DNA"/>
</dbReference>
<feature type="transmembrane region" description="Helical" evidence="1">
    <location>
        <begin position="21"/>
        <end position="42"/>
    </location>
</feature>
<keyword evidence="1" id="KW-0472">Membrane</keyword>
<feature type="transmembrane region" description="Helical" evidence="1">
    <location>
        <begin position="54"/>
        <end position="76"/>
    </location>
</feature>
<name>A0A076PQG2_COMTE</name>
<gene>
    <name evidence="2" type="ORF">O987_14275</name>
</gene>
<sequence>MIRQIFSSFFKANTRPLPTPGRQLLTCGAILLTFFLVDYLFLSTHSLSDAEKGFLTRLGTLLTVVAGVVAGMAVFWDQNAKEIVEESAEQTFKASGNLRALDNSVAKLQPTHSVQIGTYASELQAAADEKARAQAYNSKDRKRWMGYFALVLLVVGGILLIAGAVPTRNPATPDGAVGTCCLKETK</sequence>
<protein>
    <submittedName>
        <fullName evidence="2">Uncharacterized protein</fullName>
    </submittedName>
</protein>